<keyword evidence="2" id="KW-1185">Reference proteome</keyword>
<organism evidence="1 2">
    <name type="scientific">Muricoccus roseus</name>
    <dbReference type="NCBI Taxonomy" id="198092"/>
    <lineage>
        <taxon>Bacteria</taxon>
        <taxon>Pseudomonadati</taxon>
        <taxon>Pseudomonadota</taxon>
        <taxon>Alphaproteobacteria</taxon>
        <taxon>Acetobacterales</taxon>
        <taxon>Roseomonadaceae</taxon>
        <taxon>Muricoccus</taxon>
    </lineage>
</organism>
<accession>A0A1M6A7R1</accession>
<dbReference type="Proteomes" id="UP000184387">
    <property type="component" value="Unassembled WGS sequence"/>
</dbReference>
<proteinExistence type="predicted"/>
<sequence>MPRRITDRIDDLLDMVLTLKRELAESGHRVEGMSPNFVEHILANPDALGQQPLSQPYEEIAPGLTIGFRKGAKPDLHLRPGADGTLDIALQQRTSSGWVTLEMDWDYATFREKRRASLLLRGSSPDRLPLTTVLRRTGPEGGSVDIPGRPIELTAEPAFHVVEFNDPGDEPQGAQACRVIVFCPVHPFAMSLSELSLR</sequence>
<evidence type="ECO:0000313" key="1">
    <source>
        <dbReference type="EMBL" id="SHI32459.1"/>
    </source>
</evidence>
<reference evidence="1 2" key="1">
    <citation type="submission" date="2016-11" db="EMBL/GenBank/DDBJ databases">
        <authorList>
            <person name="Jaros S."/>
            <person name="Januszkiewicz K."/>
            <person name="Wedrychowicz H."/>
        </authorList>
    </citation>
    <scope>NUCLEOTIDE SEQUENCE [LARGE SCALE GENOMIC DNA]</scope>
    <source>
        <strain evidence="1 2">DSM 14916</strain>
    </source>
</reference>
<gene>
    <name evidence="1" type="ORF">SAMN02745194_00021</name>
</gene>
<dbReference type="RefSeq" id="WP_073129956.1">
    <property type="nucleotide sequence ID" value="NZ_FQZF01000002.1"/>
</dbReference>
<dbReference type="AlphaFoldDB" id="A0A1M6A7R1"/>
<name>A0A1M6A7R1_9PROT</name>
<protein>
    <submittedName>
        <fullName evidence="1">Uncharacterized protein</fullName>
    </submittedName>
</protein>
<dbReference type="EMBL" id="FQZF01000002">
    <property type="protein sequence ID" value="SHI32459.1"/>
    <property type="molecule type" value="Genomic_DNA"/>
</dbReference>
<dbReference type="STRING" id="198092.SAMN02745194_00021"/>
<evidence type="ECO:0000313" key="2">
    <source>
        <dbReference type="Proteomes" id="UP000184387"/>
    </source>
</evidence>